<evidence type="ECO:0000256" key="1">
    <source>
        <dbReference type="SAM" id="MobiDB-lite"/>
    </source>
</evidence>
<dbReference type="RefSeq" id="WP_154522549.1">
    <property type="nucleotide sequence ID" value="NZ_VULZ01000002.1"/>
</dbReference>
<accession>A0A6L5X672</accession>
<proteinExistence type="predicted"/>
<feature type="transmembrane region" description="Helical" evidence="2">
    <location>
        <begin position="66"/>
        <end position="86"/>
    </location>
</feature>
<protein>
    <submittedName>
        <fullName evidence="3">Uncharacterized protein</fullName>
    </submittedName>
</protein>
<reference evidence="3 4" key="1">
    <citation type="submission" date="2019-08" db="EMBL/GenBank/DDBJ databases">
        <title>In-depth cultivation of the pig gut microbiome towards novel bacterial diversity and tailored functional studies.</title>
        <authorList>
            <person name="Wylensek D."/>
            <person name="Hitch T.C.A."/>
            <person name="Clavel T."/>
        </authorList>
    </citation>
    <scope>NUCLEOTIDE SEQUENCE [LARGE SCALE GENOMIC DNA]</scope>
    <source>
        <strain evidence="3 4">Oil+RF-744-WCA-WT-11</strain>
    </source>
</reference>
<feature type="compositionally biased region" description="Basic and acidic residues" evidence="1">
    <location>
        <begin position="19"/>
        <end position="29"/>
    </location>
</feature>
<evidence type="ECO:0000313" key="4">
    <source>
        <dbReference type="Proteomes" id="UP000481852"/>
    </source>
</evidence>
<gene>
    <name evidence="3" type="ORF">FYJ35_02190</name>
</gene>
<feature type="compositionally biased region" description="Low complexity" evidence="1">
    <location>
        <begin position="278"/>
        <end position="297"/>
    </location>
</feature>
<feature type="compositionally biased region" description="Gly residues" evidence="1">
    <location>
        <begin position="267"/>
        <end position="277"/>
    </location>
</feature>
<comment type="caution">
    <text evidence="3">The sequence shown here is derived from an EMBL/GenBank/DDBJ whole genome shotgun (WGS) entry which is preliminary data.</text>
</comment>
<evidence type="ECO:0000256" key="2">
    <source>
        <dbReference type="SAM" id="Phobius"/>
    </source>
</evidence>
<keyword evidence="2" id="KW-1133">Transmembrane helix</keyword>
<keyword evidence="2" id="KW-0472">Membrane</keyword>
<keyword evidence="2" id="KW-0812">Transmembrane</keyword>
<feature type="region of interest" description="Disordered" evidence="1">
    <location>
        <begin position="1"/>
        <end position="33"/>
    </location>
</feature>
<evidence type="ECO:0000313" key="3">
    <source>
        <dbReference type="EMBL" id="MSS13862.1"/>
    </source>
</evidence>
<dbReference type="EMBL" id="VULZ01000002">
    <property type="protein sequence ID" value="MSS13862.1"/>
    <property type="molecule type" value="Genomic_DNA"/>
</dbReference>
<name>A0A6L5X672_9FIRM</name>
<feature type="region of interest" description="Disordered" evidence="1">
    <location>
        <begin position="263"/>
        <end position="307"/>
    </location>
</feature>
<keyword evidence="4" id="KW-1185">Reference proteome</keyword>
<dbReference type="Proteomes" id="UP000481852">
    <property type="component" value="Unassembled WGS sequence"/>
</dbReference>
<sequence>MDNNKRNEAPEDFSQEPEYETHGRATDKRWSKHLWRRRGLKADEAGSGEEDSFPDDQRKVIRSRKMATLGASVLFILGLAVTGELANMPEPETNNQEAAQVMSELNAAENTRTYGLTEPIETEAADAQAVIFEEEKAELIGQGEDSMKEQIFGNEEDQGISPYLTITGMTEKEKRDSGFVETDFLRAAGLFLKDRGISTKRIIVEREVECSLPKGMAFQGRLEKVGGKSFRFILFPELPGEYIFMIEDEQPEVQAETLTTEYSADTSGGGSQTGGIQGQTPSQGQMQNQTQNQPQSQERPEQEDGYDARNISISSVPEELLNYMDNRYVFQYSLYDYLFSHGRKNVTSAEVTDYSIDAGTRQATIQLKLSDGSNLTAVYSKSSGSYTFS</sequence>
<organism evidence="3 4">
    <name type="scientific">Porcincola intestinalis</name>
    <dbReference type="NCBI Taxonomy" id="2606632"/>
    <lineage>
        <taxon>Bacteria</taxon>
        <taxon>Bacillati</taxon>
        <taxon>Bacillota</taxon>
        <taxon>Clostridia</taxon>
        <taxon>Lachnospirales</taxon>
        <taxon>Lachnospiraceae</taxon>
        <taxon>Porcincola</taxon>
    </lineage>
</organism>
<dbReference type="AlphaFoldDB" id="A0A6L5X672"/>